<dbReference type="SMART" id="SM00389">
    <property type="entry name" value="HOX"/>
    <property type="match status" value="1"/>
</dbReference>
<reference evidence="9" key="1">
    <citation type="journal article" date="2023" name="G3 (Bethesda)">
        <title>Whole genome assembly and annotation of the endangered Caribbean coral Acropora cervicornis.</title>
        <authorList>
            <person name="Selwyn J.D."/>
            <person name="Vollmer S.V."/>
        </authorList>
    </citation>
    <scope>NUCLEOTIDE SEQUENCE</scope>
    <source>
        <strain evidence="9">K2</strain>
    </source>
</reference>
<feature type="region of interest" description="Disordered" evidence="7">
    <location>
        <begin position="84"/>
        <end position="103"/>
    </location>
</feature>
<dbReference type="InterPro" id="IPR001356">
    <property type="entry name" value="HD"/>
</dbReference>
<evidence type="ECO:0000256" key="4">
    <source>
        <dbReference type="ARBA" id="ARBA00023242"/>
    </source>
</evidence>
<dbReference type="InterPro" id="IPR009057">
    <property type="entry name" value="Homeodomain-like_sf"/>
</dbReference>
<evidence type="ECO:0000256" key="1">
    <source>
        <dbReference type="ARBA" id="ARBA00004123"/>
    </source>
</evidence>
<keyword evidence="4 5" id="KW-0539">Nucleus</keyword>
<sequence>MAGENERNLLLFPNFQPNLLCMESAFKPVSSSSNHGRNVWLHSYVHLAQNGCNSSPVNECHIAKLEKFVENFFTQELHLKGLSSHSSFNPRKRQTVPSSPTTKSSKKVIFTEFQNETLEENFNFKQHLSPASRTWLADLLGLSKKQVVTWFQNRRAKERRRAGFKLPRHGRKCSFVGNLATSGFALEDNISEARIFPKTLSFVK</sequence>
<evidence type="ECO:0000256" key="6">
    <source>
        <dbReference type="RuleBase" id="RU000682"/>
    </source>
</evidence>
<dbReference type="SUPFAM" id="SSF46689">
    <property type="entry name" value="Homeodomain-like"/>
    <property type="match status" value="1"/>
</dbReference>
<dbReference type="GO" id="GO:0006357">
    <property type="term" value="P:regulation of transcription by RNA polymerase II"/>
    <property type="evidence" value="ECO:0007669"/>
    <property type="project" value="TreeGrafter"/>
</dbReference>
<gene>
    <name evidence="9" type="ORF">P5673_018220</name>
</gene>
<comment type="caution">
    <text evidence="9">The sequence shown here is derived from an EMBL/GenBank/DDBJ whole genome shotgun (WGS) entry which is preliminary data.</text>
</comment>
<dbReference type="AlphaFoldDB" id="A0AAD9QD54"/>
<name>A0AAD9QD54_ACRCE</name>
<evidence type="ECO:0000256" key="5">
    <source>
        <dbReference type="PROSITE-ProRule" id="PRU00108"/>
    </source>
</evidence>
<dbReference type="Gene3D" id="1.10.10.60">
    <property type="entry name" value="Homeodomain-like"/>
    <property type="match status" value="1"/>
</dbReference>
<proteinExistence type="predicted"/>
<keyword evidence="2 5" id="KW-0238">DNA-binding</keyword>
<dbReference type="Proteomes" id="UP001249851">
    <property type="component" value="Unassembled WGS sequence"/>
</dbReference>
<organism evidence="9 10">
    <name type="scientific">Acropora cervicornis</name>
    <name type="common">Staghorn coral</name>
    <dbReference type="NCBI Taxonomy" id="6130"/>
    <lineage>
        <taxon>Eukaryota</taxon>
        <taxon>Metazoa</taxon>
        <taxon>Cnidaria</taxon>
        <taxon>Anthozoa</taxon>
        <taxon>Hexacorallia</taxon>
        <taxon>Scleractinia</taxon>
        <taxon>Astrocoeniina</taxon>
        <taxon>Acroporidae</taxon>
        <taxon>Acropora</taxon>
    </lineage>
</organism>
<reference evidence="9" key="2">
    <citation type="journal article" date="2023" name="Science">
        <title>Genomic signatures of disease resistance in endangered staghorn corals.</title>
        <authorList>
            <person name="Vollmer S.V."/>
            <person name="Selwyn J.D."/>
            <person name="Despard B.A."/>
            <person name="Roesel C.L."/>
        </authorList>
    </citation>
    <scope>NUCLEOTIDE SEQUENCE</scope>
    <source>
        <strain evidence="9">K2</strain>
    </source>
</reference>
<evidence type="ECO:0000256" key="3">
    <source>
        <dbReference type="ARBA" id="ARBA00023155"/>
    </source>
</evidence>
<dbReference type="PROSITE" id="PS50071">
    <property type="entry name" value="HOMEOBOX_2"/>
    <property type="match status" value="1"/>
</dbReference>
<evidence type="ECO:0000313" key="9">
    <source>
        <dbReference type="EMBL" id="KAK2559103.1"/>
    </source>
</evidence>
<dbReference type="GO" id="GO:0030154">
    <property type="term" value="P:cell differentiation"/>
    <property type="evidence" value="ECO:0007669"/>
    <property type="project" value="TreeGrafter"/>
</dbReference>
<evidence type="ECO:0000256" key="2">
    <source>
        <dbReference type="ARBA" id="ARBA00023125"/>
    </source>
</evidence>
<keyword evidence="10" id="KW-1185">Reference proteome</keyword>
<dbReference type="GO" id="GO:0000978">
    <property type="term" value="F:RNA polymerase II cis-regulatory region sequence-specific DNA binding"/>
    <property type="evidence" value="ECO:0007669"/>
    <property type="project" value="TreeGrafter"/>
</dbReference>
<dbReference type="PANTHER" id="PTHR24324">
    <property type="entry name" value="HOMEOBOX PROTEIN HHEX"/>
    <property type="match status" value="1"/>
</dbReference>
<comment type="subcellular location">
    <subcellularLocation>
        <location evidence="1 5 6">Nucleus</location>
    </subcellularLocation>
</comment>
<keyword evidence="3 5" id="KW-0371">Homeobox</keyword>
<protein>
    <submittedName>
        <fullName evidence="9">Transcription factor LBX1</fullName>
    </submittedName>
</protein>
<accession>A0AAD9QD54</accession>
<feature type="DNA-binding region" description="Homeobox" evidence="5">
    <location>
        <begin position="103"/>
        <end position="162"/>
    </location>
</feature>
<dbReference type="EMBL" id="JARQWQ010000041">
    <property type="protein sequence ID" value="KAK2559103.1"/>
    <property type="molecule type" value="Genomic_DNA"/>
</dbReference>
<dbReference type="PANTHER" id="PTHR24324:SF5">
    <property type="entry name" value="HEMATOPOIETICALLY-EXPRESSED HOMEOBOX PROTEIN HHEX"/>
    <property type="match status" value="1"/>
</dbReference>
<dbReference type="CDD" id="cd00086">
    <property type="entry name" value="homeodomain"/>
    <property type="match status" value="1"/>
</dbReference>
<evidence type="ECO:0000313" key="10">
    <source>
        <dbReference type="Proteomes" id="UP001249851"/>
    </source>
</evidence>
<evidence type="ECO:0000256" key="7">
    <source>
        <dbReference type="SAM" id="MobiDB-lite"/>
    </source>
</evidence>
<feature type="domain" description="Homeobox" evidence="8">
    <location>
        <begin position="101"/>
        <end position="161"/>
    </location>
</feature>
<dbReference type="Pfam" id="PF00046">
    <property type="entry name" value="Homeodomain"/>
    <property type="match status" value="1"/>
</dbReference>
<dbReference type="GO" id="GO:0005634">
    <property type="term" value="C:nucleus"/>
    <property type="evidence" value="ECO:0007669"/>
    <property type="project" value="UniProtKB-SubCell"/>
</dbReference>
<dbReference type="InterPro" id="IPR051000">
    <property type="entry name" value="Homeobox_DNA-bind_prot"/>
</dbReference>
<evidence type="ECO:0000259" key="8">
    <source>
        <dbReference type="PROSITE" id="PS50071"/>
    </source>
</evidence>